<keyword evidence="4" id="KW-0677">Repeat</keyword>
<evidence type="ECO:0000256" key="4">
    <source>
        <dbReference type="ARBA" id="ARBA00022737"/>
    </source>
</evidence>
<dbReference type="AlphaFoldDB" id="A0AAV7W6Q8"/>
<keyword evidence="13" id="KW-1185">Reference proteome</keyword>
<evidence type="ECO:0000256" key="2">
    <source>
        <dbReference type="ARBA" id="ARBA00022714"/>
    </source>
</evidence>
<evidence type="ECO:0000256" key="6">
    <source>
        <dbReference type="ARBA" id="ARBA00023004"/>
    </source>
</evidence>
<feature type="compositionally biased region" description="Low complexity" evidence="10">
    <location>
        <begin position="17"/>
        <end position="26"/>
    </location>
</feature>
<evidence type="ECO:0000256" key="8">
    <source>
        <dbReference type="ARBA" id="ARBA00034078"/>
    </source>
</evidence>
<reference evidence="12" key="1">
    <citation type="journal article" date="2022" name="bioRxiv">
        <title>Sequencing and chromosome-scale assembly of the giantPleurodeles waltlgenome.</title>
        <authorList>
            <person name="Brown T."/>
            <person name="Elewa A."/>
            <person name="Iarovenko S."/>
            <person name="Subramanian E."/>
            <person name="Araus A.J."/>
            <person name="Petzold A."/>
            <person name="Susuki M."/>
            <person name="Suzuki K.-i.T."/>
            <person name="Hayashi T."/>
            <person name="Toyoda A."/>
            <person name="Oliveira C."/>
            <person name="Osipova E."/>
            <person name="Leigh N.D."/>
            <person name="Simon A."/>
            <person name="Yun M.H."/>
        </authorList>
    </citation>
    <scope>NUCLEOTIDE SEQUENCE</scope>
    <source>
        <strain evidence="12">20211129_DDA</strain>
        <tissue evidence="12">Liver</tissue>
    </source>
</reference>
<dbReference type="GO" id="GO:0051537">
    <property type="term" value="F:2 iron, 2 sulfur cluster binding"/>
    <property type="evidence" value="ECO:0007669"/>
    <property type="project" value="UniProtKB-KW"/>
</dbReference>
<dbReference type="SUPFAM" id="SSF50022">
    <property type="entry name" value="ISP domain"/>
    <property type="match status" value="1"/>
</dbReference>
<evidence type="ECO:0000256" key="1">
    <source>
        <dbReference type="ARBA" id="ARBA00022553"/>
    </source>
</evidence>
<evidence type="ECO:0000256" key="5">
    <source>
        <dbReference type="ARBA" id="ARBA00022990"/>
    </source>
</evidence>
<accession>A0AAV7W6Q8</accession>
<dbReference type="GO" id="GO:0046872">
    <property type="term" value="F:metal ion binding"/>
    <property type="evidence" value="ECO:0007669"/>
    <property type="project" value="UniProtKB-KW"/>
</dbReference>
<evidence type="ECO:0000259" key="11">
    <source>
        <dbReference type="PROSITE" id="PS51296"/>
    </source>
</evidence>
<keyword evidence="5" id="KW-0007">Acetylation</keyword>
<evidence type="ECO:0000256" key="10">
    <source>
        <dbReference type="SAM" id="MobiDB-lite"/>
    </source>
</evidence>
<dbReference type="PROSITE" id="PS51296">
    <property type="entry name" value="RIESKE"/>
    <property type="match status" value="1"/>
</dbReference>
<evidence type="ECO:0000256" key="3">
    <source>
        <dbReference type="ARBA" id="ARBA00022723"/>
    </source>
</evidence>
<dbReference type="FunFam" id="2.102.10.10:FF:000009">
    <property type="entry name" value="Rieske Fe-S domain containing"/>
    <property type="match status" value="1"/>
</dbReference>
<proteinExistence type="predicted"/>
<keyword evidence="6" id="KW-0408">Iron</keyword>
<dbReference type="Pfam" id="PF22543">
    <property type="entry name" value="Rieske_4"/>
    <property type="match status" value="1"/>
</dbReference>
<dbReference type="CDD" id="cd03467">
    <property type="entry name" value="Rieske"/>
    <property type="match status" value="1"/>
</dbReference>
<dbReference type="InterPro" id="IPR017941">
    <property type="entry name" value="Rieske_2Fe-2S"/>
</dbReference>
<protein>
    <recommendedName>
        <fullName evidence="9 11">Rieske domain-containing protein</fullName>
    </recommendedName>
</protein>
<dbReference type="Proteomes" id="UP001066276">
    <property type="component" value="Chromosome 1_2"/>
</dbReference>
<keyword evidence="7" id="KW-0411">Iron-sulfur</keyword>
<dbReference type="PANTHER" id="PTHR21496">
    <property type="entry name" value="FERREDOXIN-RELATED"/>
    <property type="match status" value="1"/>
</dbReference>
<keyword evidence="1" id="KW-0597">Phosphoprotein</keyword>
<feature type="region of interest" description="Disordered" evidence="10">
    <location>
        <begin position="1"/>
        <end position="29"/>
    </location>
</feature>
<dbReference type="Gene3D" id="2.102.10.10">
    <property type="entry name" value="Rieske [2Fe-2S] iron-sulphur domain"/>
    <property type="match status" value="1"/>
</dbReference>
<sequence length="179" mass="20087">MAAPSYSRLNKRSGVLNNMNPTNPNNIAQKKEEPSAIGVGTVEEIKKSKRVTAVIKERDIVVFHHEGIFYAMDLRCYHAGGPLNLGDIEDINGQPCIVCPWHKYKIALATGEGFYQSIDPKSPSTMPKWCSKGVKQRTHNVSVRNGIVYVTLSNMGISYDSDYYSSEKYKKTMKLVQKK</sequence>
<name>A0AAV7W6Q8_PLEWA</name>
<dbReference type="EMBL" id="JANPWB010000002">
    <property type="protein sequence ID" value="KAJ1208570.1"/>
    <property type="molecule type" value="Genomic_DNA"/>
</dbReference>
<evidence type="ECO:0000256" key="9">
    <source>
        <dbReference type="ARBA" id="ARBA00071952"/>
    </source>
</evidence>
<dbReference type="PANTHER" id="PTHR21496:SF0">
    <property type="entry name" value="RIESKE DOMAIN-CONTAINING PROTEIN"/>
    <property type="match status" value="1"/>
</dbReference>
<gene>
    <name evidence="12" type="ORF">NDU88_003954</name>
</gene>
<dbReference type="InterPro" id="IPR036922">
    <property type="entry name" value="Rieske_2Fe-2S_sf"/>
</dbReference>
<dbReference type="InterPro" id="IPR054716">
    <property type="entry name" value="Sol_Rieske_ferrdox_dom"/>
</dbReference>
<organism evidence="12 13">
    <name type="scientific">Pleurodeles waltl</name>
    <name type="common">Iberian ribbed newt</name>
    <dbReference type="NCBI Taxonomy" id="8319"/>
    <lineage>
        <taxon>Eukaryota</taxon>
        <taxon>Metazoa</taxon>
        <taxon>Chordata</taxon>
        <taxon>Craniata</taxon>
        <taxon>Vertebrata</taxon>
        <taxon>Euteleostomi</taxon>
        <taxon>Amphibia</taxon>
        <taxon>Batrachia</taxon>
        <taxon>Caudata</taxon>
        <taxon>Salamandroidea</taxon>
        <taxon>Salamandridae</taxon>
        <taxon>Pleurodelinae</taxon>
        <taxon>Pleurodeles</taxon>
    </lineage>
</organism>
<evidence type="ECO:0000313" key="13">
    <source>
        <dbReference type="Proteomes" id="UP001066276"/>
    </source>
</evidence>
<evidence type="ECO:0000256" key="7">
    <source>
        <dbReference type="ARBA" id="ARBA00023014"/>
    </source>
</evidence>
<comment type="cofactor">
    <cofactor evidence="8">
        <name>[2Fe-2S] cluster</name>
        <dbReference type="ChEBI" id="CHEBI:190135"/>
    </cofactor>
</comment>
<comment type="caution">
    <text evidence="12">The sequence shown here is derived from an EMBL/GenBank/DDBJ whole genome shotgun (WGS) entry which is preliminary data.</text>
</comment>
<keyword evidence="2" id="KW-0001">2Fe-2S</keyword>
<evidence type="ECO:0000313" key="12">
    <source>
        <dbReference type="EMBL" id="KAJ1208570.1"/>
    </source>
</evidence>
<keyword evidence="3" id="KW-0479">Metal-binding</keyword>
<feature type="domain" description="Rieske" evidence="11">
    <location>
        <begin position="37"/>
        <end position="150"/>
    </location>
</feature>